<keyword evidence="6" id="KW-1133">Transmembrane helix</keyword>
<evidence type="ECO:0000256" key="3">
    <source>
        <dbReference type="ARBA" id="ARBA00022692"/>
    </source>
</evidence>
<dbReference type="Pfam" id="PF00652">
    <property type="entry name" value="Ricin_B_lectin"/>
    <property type="match status" value="1"/>
</dbReference>
<evidence type="ECO:0000313" key="13">
    <source>
        <dbReference type="Proteomes" id="UP001054945"/>
    </source>
</evidence>
<dbReference type="Pfam" id="PF00535">
    <property type="entry name" value="Glycos_transf_2"/>
    <property type="match status" value="1"/>
</dbReference>
<dbReference type="InterPro" id="IPR029044">
    <property type="entry name" value="Nucleotide-diphossugar_trans"/>
</dbReference>
<comment type="subcellular location">
    <subcellularLocation>
        <location evidence="1 10">Golgi apparatus membrane</location>
        <topology evidence="1 10">Single-pass type II membrane protein</topology>
    </subcellularLocation>
</comment>
<dbReference type="InterPro" id="IPR045885">
    <property type="entry name" value="GalNAc-T"/>
</dbReference>
<comment type="pathway">
    <text evidence="10">Protein modification; protein glycosylation.</text>
</comment>
<reference evidence="12 13" key="1">
    <citation type="submission" date="2021-06" db="EMBL/GenBank/DDBJ databases">
        <title>Caerostris extrusa draft genome.</title>
        <authorList>
            <person name="Kono N."/>
            <person name="Arakawa K."/>
        </authorList>
    </citation>
    <scope>NUCLEOTIDE SEQUENCE [LARGE SCALE GENOMIC DNA]</scope>
</reference>
<evidence type="ECO:0000256" key="6">
    <source>
        <dbReference type="ARBA" id="ARBA00022989"/>
    </source>
</evidence>
<keyword evidence="3" id="KW-0812">Transmembrane</keyword>
<dbReference type="CDD" id="cd02510">
    <property type="entry name" value="pp-GalNAc-T"/>
    <property type="match status" value="1"/>
</dbReference>
<evidence type="ECO:0000256" key="4">
    <source>
        <dbReference type="ARBA" id="ARBA00022734"/>
    </source>
</evidence>
<dbReference type="GO" id="GO:0030246">
    <property type="term" value="F:carbohydrate binding"/>
    <property type="evidence" value="ECO:0007669"/>
    <property type="project" value="UniProtKB-KW"/>
</dbReference>
<dbReference type="PANTHER" id="PTHR11675:SF128">
    <property type="entry name" value="POLYPEPTIDE N-ACETYLGALACTOSAMINYLTRANSFERASE 13-RELATED"/>
    <property type="match status" value="1"/>
</dbReference>
<dbReference type="InterPro" id="IPR035992">
    <property type="entry name" value="Ricin_B-like_lectins"/>
</dbReference>
<evidence type="ECO:0000256" key="8">
    <source>
        <dbReference type="ARBA" id="ARBA00023136"/>
    </source>
</evidence>
<keyword evidence="7 10" id="KW-0333">Golgi apparatus</keyword>
<keyword evidence="13" id="KW-1185">Reference proteome</keyword>
<dbReference type="GO" id="GO:0000139">
    <property type="term" value="C:Golgi membrane"/>
    <property type="evidence" value="ECO:0007669"/>
    <property type="project" value="UniProtKB-SubCell"/>
</dbReference>
<dbReference type="EC" id="2.4.1.-" evidence="10"/>
<dbReference type="GO" id="GO:0004653">
    <property type="term" value="F:polypeptide N-acetylgalactosaminyltransferase activity"/>
    <property type="evidence" value="ECO:0007669"/>
    <property type="project" value="TreeGrafter"/>
</dbReference>
<keyword evidence="10" id="KW-0808">Transferase</keyword>
<dbReference type="Gene3D" id="3.90.550.10">
    <property type="entry name" value="Spore Coat Polysaccharide Biosynthesis Protein SpsA, Chain A"/>
    <property type="match status" value="1"/>
</dbReference>
<proteinExistence type="inferred from homology"/>
<dbReference type="CDD" id="cd23441">
    <property type="entry name" value="beta-trefoil_Ricin_GALNT14-like"/>
    <property type="match status" value="1"/>
</dbReference>
<comment type="cofactor">
    <cofactor evidence="10">
        <name>Mn(2+)</name>
        <dbReference type="ChEBI" id="CHEBI:29035"/>
    </cofactor>
</comment>
<evidence type="ECO:0000256" key="5">
    <source>
        <dbReference type="ARBA" id="ARBA00022968"/>
    </source>
</evidence>
<evidence type="ECO:0000313" key="12">
    <source>
        <dbReference type="EMBL" id="GIX92361.1"/>
    </source>
</evidence>
<keyword evidence="5" id="KW-0735">Signal-anchor</keyword>
<evidence type="ECO:0000256" key="10">
    <source>
        <dbReference type="RuleBase" id="RU361242"/>
    </source>
</evidence>
<comment type="caution">
    <text evidence="12">The sequence shown here is derived from an EMBL/GenBank/DDBJ whole genome shotgun (WGS) entry which is preliminary data.</text>
</comment>
<keyword evidence="9 10" id="KW-1015">Disulfide bond</keyword>
<keyword evidence="10" id="KW-0328">Glycosyltransferase</keyword>
<dbReference type="SMART" id="SM00458">
    <property type="entry name" value="RICIN"/>
    <property type="match status" value="1"/>
</dbReference>
<dbReference type="InterPro" id="IPR000772">
    <property type="entry name" value="Ricin_B_lectin"/>
</dbReference>
<dbReference type="AlphaFoldDB" id="A0AAV4P871"/>
<feature type="domain" description="Ricin B lectin" evidence="11">
    <location>
        <begin position="466"/>
        <end position="591"/>
    </location>
</feature>
<evidence type="ECO:0000256" key="9">
    <source>
        <dbReference type="ARBA" id="ARBA00023157"/>
    </source>
</evidence>
<evidence type="ECO:0000256" key="1">
    <source>
        <dbReference type="ARBA" id="ARBA00004323"/>
    </source>
</evidence>
<dbReference type="GO" id="GO:0006493">
    <property type="term" value="P:protein O-linked glycosylation"/>
    <property type="evidence" value="ECO:0007669"/>
    <property type="project" value="TreeGrafter"/>
</dbReference>
<protein>
    <recommendedName>
        <fullName evidence="10">Polypeptide N-acetylgalactosaminyltransferase</fullName>
        <ecNumber evidence="10">2.4.1.-</ecNumber>
    </recommendedName>
    <alternativeName>
        <fullName evidence="10">Protein-UDP acetylgalactosaminyltransferase</fullName>
    </alternativeName>
</protein>
<comment type="similarity">
    <text evidence="2 10">Belongs to the glycosyltransferase 2 family. GalNAc-T subfamily.</text>
</comment>
<name>A0AAV4P871_CAEEX</name>
<evidence type="ECO:0000256" key="2">
    <source>
        <dbReference type="ARBA" id="ARBA00005680"/>
    </source>
</evidence>
<dbReference type="Proteomes" id="UP001054945">
    <property type="component" value="Unassembled WGS sequence"/>
</dbReference>
<dbReference type="SUPFAM" id="SSF50370">
    <property type="entry name" value="Ricin B-like lectins"/>
    <property type="match status" value="1"/>
</dbReference>
<dbReference type="PANTHER" id="PTHR11675">
    <property type="entry name" value="N-ACETYLGALACTOSAMINYLTRANSFERASE"/>
    <property type="match status" value="1"/>
</dbReference>
<dbReference type="Gene3D" id="2.80.10.50">
    <property type="match status" value="1"/>
</dbReference>
<keyword evidence="4 10" id="KW-0430">Lectin</keyword>
<evidence type="ECO:0000256" key="7">
    <source>
        <dbReference type="ARBA" id="ARBA00023034"/>
    </source>
</evidence>
<dbReference type="PROSITE" id="PS50231">
    <property type="entry name" value="RICIN_B_LECTIN"/>
    <property type="match status" value="1"/>
</dbReference>
<accession>A0AAV4P871</accession>
<dbReference type="SUPFAM" id="SSF53448">
    <property type="entry name" value="Nucleotide-diphospho-sugar transferases"/>
    <property type="match status" value="1"/>
</dbReference>
<dbReference type="EMBL" id="BPLR01021684">
    <property type="protein sequence ID" value="GIX92361.1"/>
    <property type="molecule type" value="Genomic_DNA"/>
</dbReference>
<sequence length="615" mass="70535">MLSQLFGSSFELKAKMTQKYIVLVSGIQNSTNETKQKGLVSFKGKQCVCGRDRCGLISTCGSALMWRVRKRRFLCLGILSLFLVYVVRVEISKSYENRKQKFQDSLTSDLSVKPIVLEFDHERYISGENRTGIHNFNKHSFNLQVSDATPVDRSIPESKDAKCKDRVYNIPASYSISVVISFHNEARSALLRTIVSIFNRTPERLLKEIILIDDFSDNVQDGLELANFPKVKVFRNNQRQGLTRSRMIGAVKSTGSHVIFLDSHCEVNTASKALVSPVIDIIDAETFQYKLSTGNLKGGFDWALNYRWQKVSEEENKDSDDSTFFKSPVIHGGLFLANKSWFNELGGLDKGLDIWGLENIEISIKTWLCGGEVLTVPCSRIGHVFRSHHPYSFPPNGSLSTYHRNSRRVAEAWLDEYKYQFYQVKPQAKRHAINSIEGIQSLKRKLKCKPFQWYLDNVYPELKPTSKDVVAMGQLQQENLCLQSQIVKENKTIISLVPCAANKSEQEWHFTKSGELQQGKNCLTAKLNVKKPKIYLGKCTNNTKQKWTRRRRLLILQGLCLENTMDTVIGQFYLTLNPCRQNAFSQRWDFSVELQSWDDRYFKLGKMVGFQQMRL</sequence>
<organism evidence="12 13">
    <name type="scientific">Caerostris extrusa</name>
    <name type="common">Bark spider</name>
    <name type="synonym">Caerostris bankana</name>
    <dbReference type="NCBI Taxonomy" id="172846"/>
    <lineage>
        <taxon>Eukaryota</taxon>
        <taxon>Metazoa</taxon>
        <taxon>Ecdysozoa</taxon>
        <taxon>Arthropoda</taxon>
        <taxon>Chelicerata</taxon>
        <taxon>Arachnida</taxon>
        <taxon>Araneae</taxon>
        <taxon>Araneomorphae</taxon>
        <taxon>Entelegynae</taxon>
        <taxon>Araneoidea</taxon>
        <taxon>Araneidae</taxon>
        <taxon>Caerostris</taxon>
    </lineage>
</organism>
<evidence type="ECO:0000259" key="11">
    <source>
        <dbReference type="SMART" id="SM00458"/>
    </source>
</evidence>
<keyword evidence="10" id="KW-0464">Manganese</keyword>
<dbReference type="InterPro" id="IPR001173">
    <property type="entry name" value="Glyco_trans_2-like"/>
</dbReference>
<gene>
    <name evidence="12" type="primary">GALNT14</name>
    <name evidence="12" type="ORF">CEXT_683361</name>
</gene>
<keyword evidence="8" id="KW-0472">Membrane</keyword>